<keyword evidence="3" id="KW-0812">Transmembrane</keyword>
<accession>A0A132NYD2</accession>
<name>A0A132NYD2_GIAIN</name>
<feature type="coiled-coil region" evidence="1">
    <location>
        <begin position="225"/>
        <end position="252"/>
    </location>
</feature>
<feature type="signal peptide" evidence="4">
    <location>
        <begin position="1"/>
        <end position="25"/>
    </location>
</feature>
<evidence type="ECO:0000313" key="6">
    <source>
        <dbReference type="Proteomes" id="UP000070089"/>
    </source>
</evidence>
<keyword evidence="1" id="KW-0175">Coiled coil</keyword>
<dbReference type="EMBL" id="JXTI01000015">
    <property type="protein sequence ID" value="KWX15089.1"/>
    <property type="molecule type" value="Genomic_DNA"/>
</dbReference>
<evidence type="ECO:0000256" key="4">
    <source>
        <dbReference type="SAM" id="SignalP"/>
    </source>
</evidence>
<comment type="caution">
    <text evidence="5">The sequence shown here is derived from an EMBL/GenBank/DDBJ whole genome shotgun (WGS) entry which is preliminary data.</text>
</comment>
<evidence type="ECO:0000256" key="2">
    <source>
        <dbReference type="SAM" id="MobiDB-lite"/>
    </source>
</evidence>
<feature type="region of interest" description="Disordered" evidence="2">
    <location>
        <begin position="324"/>
        <end position="372"/>
    </location>
</feature>
<dbReference type="OrthoDB" id="10257377at2759"/>
<feature type="transmembrane region" description="Helical" evidence="3">
    <location>
        <begin position="403"/>
        <end position="423"/>
    </location>
</feature>
<proteinExistence type="predicted"/>
<dbReference type="AlphaFoldDB" id="A0A132NYD2"/>
<feature type="compositionally biased region" description="Polar residues" evidence="2">
    <location>
        <begin position="338"/>
        <end position="360"/>
    </location>
</feature>
<evidence type="ECO:0000256" key="1">
    <source>
        <dbReference type="SAM" id="Coils"/>
    </source>
</evidence>
<feature type="chain" id="PRO_5007800143" evidence="4">
    <location>
        <begin position="26"/>
        <end position="433"/>
    </location>
</feature>
<dbReference type="Proteomes" id="UP000070089">
    <property type="component" value="Unassembled WGS sequence"/>
</dbReference>
<organism evidence="5 6">
    <name type="scientific">Giardia duodenalis assemblage B</name>
    <dbReference type="NCBI Taxonomy" id="1394984"/>
    <lineage>
        <taxon>Eukaryota</taxon>
        <taxon>Metamonada</taxon>
        <taxon>Diplomonadida</taxon>
        <taxon>Hexamitidae</taxon>
        <taxon>Giardiinae</taxon>
        <taxon>Giardia</taxon>
    </lineage>
</organism>
<dbReference type="VEuPathDB" id="GiardiaDB:QR46_0892"/>
<evidence type="ECO:0000313" key="5">
    <source>
        <dbReference type="EMBL" id="KWX15089.1"/>
    </source>
</evidence>
<protein>
    <submittedName>
        <fullName evidence="5">Uncharacterized protein</fullName>
    </submittedName>
</protein>
<keyword evidence="4" id="KW-0732">Signal</keyword>
<gene>
    <name evidence="5" type="ORF">QR46_0892</name>
</gene>
<evidence type="ECO:0000256" key="3">
    <source>
        <dbReference type="SAM" id="Phobius"/>
    </source>
</evidence>
<reference evidence="5 6" key="1">
    <citation type="journal article" date="2015" name="Mol. Biochem. Parasitol.">
        <title>Identification of polymorphic genes for use in assemblage B genotyping assays through comparative genomics of multiple assemblage B Giardia duodenalis isolates.</title>
        <authorList>
            <person name="Wielinga C."/>
            <person name="Thompson R.C."/>
            <person name="Monis P."/>
            <person name="Ryan U."/>
        </authorList>
    </citation>
    <scope>NUCLEOTIDE SEQUENCE [LARGE SCALE GENOMIC DNA]</scope>
    <source>
        <strain evidence="5 6">BAH15c1</strain>
    </source>
</reference>
<keyword evidence="3" id="KW-0472">Membrane</keyword>
<keyword evidence="3" id="KW-1133">Transmembrane helix</keyword>
<sequence length="433" mass="46509">MSRTSIICLNTVAIFLSFASHMTLSASPSPLPIRPSSTAVLAIKNSGITGYCFQLATKYKSELKYAPKRGFISAGAKQLITVAALSSLTPGLRIQIYAVATEKSLGIPTDDMIKVIIDGAKQLKTPCVNLKIDVINLDAHAAEDQQAQLPPAYLQKGSSTATNVGVDSETSLFDNYVAHTQKNSYSLTNNTDTLYSNDQTYTSLVDSQLCEIPGKRTGQANSQLIDSLDVDMKQLKLQVQLLESKIDSILETVPLTTSSKLSASQSLELSEIDINNVVSVVTERLTAELKSQLAASAHNKTVPHTDSANQELVASELPIAKMQDPAVQEDEDNRSPKQEQSQRQSIGEPTTDADSTSCREQSSKETGVVKSAGQISNSVSRQLISEAPRSSSSTSAGKQLQNALGNIFILSIIFAIAACGKLLKRALRSKKET</sequence>